<dbReference type="InterPro" id="IPR000160">
    <property type="entry name" value="GGDEF_dom"/>
</dbReference>
<evidence type="ECO:0000313" key="6">
    <source>
        <dbReference type="EMBL" id="POB49261.1"/>
    </source>
</evidence>
<comment type="cofactor">
    <cofactor evidence="1">
        <name>Mg(2+)</name>
        <dbReference type="ChEBI" id="CHEBI:18420"/>
    </cofactor>
</comment>
<evidence type="ECO:0000259" key="5">
    <source>
        <dbReference type="PROSITE" id="PS50887"/>
    </source>
</evidence>
<dbReference type="CDD" id="cd01949">
    <property type="entry name" value="GGDEF"/>
    <property type="match status" value="1"/>
</dbReference>
<evidence type="ECO:0000313" key="7">
    <source>
        <dbReference type="Proteomes" id="UP000237466"/>
    </source>
</evidence>
<dbReference type="AlphaFoldDB" id="A0A2S3R6C7"/>
<dbReference type="InterPro" id="IPR050469">
    <property type="entry name" value="Diguanylate_Cyclase"/>
</dbReference>
<organism evidence="6 7">
    <name type="scientific">Vibrio vulnificus</name>
    <dbReference type="NCBI Taxonomy" id="672"/>
    <lineage>
        <taxon>Bacteria</taxon>
        <taxon>Pseudomonadati</taxon>
        <taxon>Pseudomonadota</taxon>
        <taxon>Gammaproteobacteria</taxon>
        <taxon>Vibrionales</taxon>
        <taxon>Vibrionaceae</taxon>
        <taxon>Vibrio</taxon>
    </lineage>
</organism>
<dbReference type="Pfam" id="PF00990">
    <property type="entry name" value="GGDEF"/>
    <property type="match status" value="1"/>
</dbReference>
<evidence type="ECO:0000256" key="2">
    <source>
        <dbReference type="ARBA" id="ARBA00012528"/>
    </source>
</evidence>
<dbReference type="Gene3D" id="3.30.450.20">
    <property type="entry name" value="PAS domain"/>
    <property type="match status" value="1"/>
</dbReference>
<dbReference type="GO" id="GO:0006355">
    <property type="term" value="P:regulation of DNA-templated transcription"/>
    <property type="evidence" value="ECO:0007669"/>
    <property type="project" value="InterPro"/>
</dbReference>
<dbReference type="GO" id="GO:1902201">
    <property type="term" value="P:negative regulation of bacterial-type flagellum-dependent cell motility"/>
    <property type="evidence" value="ECO:0007669"/>
    <property type="project" value="TreeGrafter"/>
</dbReference>
<evidence type="ECO:0000259" key="4">
    <source>
        <dbReference type="PROSITE" id="PS50112"/>
    </source>
</evidence>
<dbReference type="SMART" id="SM00267">
    <property type="entry name" value="GGDEF"/>
    <property type="match status" value="1"/>
</dbReference>
<dbReference type="EC" id="2.7.7.65" evidence="2"/>
<dbReference type="PANTHER" id="PTHR45138">
    <property type="entry name" value="REGULATORY COMPONENTS OF SENSORY TRANSDUCTION SYSTEM"/>
    <property type="match status" value="1"/>
</dbReference>
<feature type="domain" description="PAS" evidence="4">
    <location>
        <begin position="183"/>
        <end position="253"/>
    </location>
</feature>
<dbReference type="InterPro" id="IPR000014">
    <property type="entry name" value="PAS"/>
</dbReference>
<dbReference type="Pfam" id="PF00989">
    <property type="entry name" value="PAS"/>
    <property type="match status" value="1"/>
</dbReference>
<sequence length="479" mass="55095">MHRLLQRQLRKVFPQGIPDDPKIQLLVELVESGYQSFSEQLTILERSLDISSDELNQRNQTLNSILDSLPDMSLWMDKDGIIRDVRIGHFDPPLLSHDTDTDCIFELPFIKVSSEFQAFLENYQSRGGRSEDIAFQLDDHEYRVRANITAVGNHRWLLVLQDIYLRKKLEEMQYQRLQQSKRAEKQLQQLVNSAPIGILICDPRLNILMTNDFICQLFGMSEQDVLSHHPMDFISLRSRELFQRYIQKTINEQDSQEIARADLLLMLPEKKDIPIEMAFSRLVFEGKPMIIMSITDISERKKLEAMLRNLAATDPLTGAFNRRSFMEQAEKSIKTCQRWNCPLSIMILDIDHFKQFNDSYGHAAGDLVLVELVKMADLSTREIDIIGRLGGEEFAVVLPGLGEKEAFEVAKRLRSVVENMQVHYEQQPLQMTISIGVATLQPSELNTPLEQLMKQADEGLYYAKAHGRNCVISPLLMNG</sequence>
<reference evidence="6 7" key="1">
    <citation type="journal article" date="2018" name="Front. Microbiol.">
        <title>Phylogeny of Vibrio vulnificus from the Analysis of the Core-Genome: Implications for Intra-Species Taxonomy.</title>
        <authorList>
            <person name="Roig F.J."/>
            <person name="Gonzalez-Candelas F."/>
            <person name="Sanjuan E."/>
            <person name="Fouz B."/>
            <person name="Feil E.J."/>
            <person name="Llorens C."/>
            <person name="Baker-Austin C."/>
            <person name="Oliver J.D."/>
            <person name="Danin-Poleg Y."/>
            <person name="Gibas C.J."/>
            <person name="Kashi Y."/>
            <person name="Gulig P.A."/>
            <person name="Morrison S.S."/>
            <person name="Amaro C."/>
        </authorList>
    </citation>
    <scope>NUCLEOTIDE SEQUENCE [LARGE SCALE GENOMIC DNA]</scope>
    <source>
        <strain evidence="6 7">CECT4608</strain>
    </source>
</reference>
<dbReference type="GO" id="GO:0043709">
    <property type="term" value="P:cell adhesion involved in single-species biofilm formation"/>
    <property type="evidence" value="ECO:0007669"/>
    <property type="project" value="TreeGrafter"/>
</dbReference>
<dbReference type="CDD" id="cd00130">
    <property type="entry name" value="PAS"/>
    <property type="match status" value="1"/>
</dbReference>
<accession>A0A2S3R6C7</accession>
<dbReference type="InterPro" id="IPR043128">
    <property type="entry name" value="Rev_trsase/Diguanyl_cyclase"/>
</dbReference>
<dbReference type="SUPFAM" id="SSF55785">
    <property type="entry name" value="PYP-like sensor domain (PAS domain)"/>
    <property type="match status" value="1"/>
</dbReference>
<feature type="domain" description="GGDEF" evidence="5">
    <location>
        <begin position="341"/>
        <end position="476"/>
    </location>
</feature>
<dbReference type="PROSITE" id="PS50112">
    <property type="entry name" value="PAS"/>
    <property type="match status" value="1"/>
</dbReference>
<dbReference type="PROSITE" id="PS50887">
    <property type="entry name" value="GGDEF"/>
    <property type="match status" value="1"/>
</dbReference>
<name>A0A2S3R6C7_VIBVL</name>
<dbReference type="NCBIfam" id="TIGR00254">
    <property type="entry name" value="GGDEF"/>
    <property type="match status" value="1"/>
</dbReference>
<dbReference type="InterPro" id="IPR035965">
    <property type="entry name" value="PAS-like_dom_sf"/>
</dbReference>
<dbReference type="NCBIfam" id="TIGR00229">
    <property type="entry name" value="sensory_box"/>
    <property type="match status" value="1"/>
</dbReference>
<dbReference type="GO" id="GO:0052621">
    <property type="term" value="F:diguanylate cyclase activity"/>
    <property type="evidence" value="ECO:0007669"/>
    <property type="project" value="UniProtKB-EC"/>
</dbReference>
<proteinExistence type="predicted"/>
<dbReference type="InterPro" id="IPR013767">
    <property type="entry name" value="PAS_fold"/>
</dbReference>
<dbReference type="SUPFAM" id="SSF55073">
    <property type="entry name" value="Nucleotide cyclase"/>
    <property type="match status" value="1"/>
</dbReference>
<dbReference type="InterPro" id="IPR029787">
    <property type="entry name" value="Nucleotide_cyclase"/>
</dbReference>
<evidence type="ECO:0000256" key="3">
    <source>
        <dbReference type="ARBA" id="ARBA00034247"/>
    </source>
</evidence>
<comment type="caution">
    <text evidence="6">The sequence shown here is derived from an EMBL/GenBank/DDBJ whole genome shotgun (WGS) entry which is preliminary data.</text>
</comment>
<dbReference type="FunFam" id="3.30.70.270:FF:000001">
    <property type="entry name" value="Diguanylate cyclase domain protein"/>
    <property type="match status" value="1"/>
</dbReference>
<dbReference type="Gene3D" id="3.30.70.270">
    <property type="match status" value="1"/>
</dbReference>
<protein>
    <recommendedName>
        <fullName evidence="2">diguanylate cyclase</fullName>
        <ecNumber evidence="2">2.7.7.65</ecNumber>
    </recommendedName>
</protein>
<comment type="catalytic activity">
    <reaction evidence="3">
        <text>2 GTP = 3',3'-c-di-GMP + 2 diphosphate</text>
        <dbReference type="Rhea" id="RHEA:24898"/>
        <dbReference type="ChEBI" id="CHEBI:33019"/>
        <dbReference type="ChEBI" id="CHEBI:37565"/>
        <dbReference type="ChEBI" id="CHEBI:58805"/>
        <dbReference type="EC" id="2.7.7.65"/>
    </reaction>
</comment>
<dbReference type="PANTHER" id="PTHR45138:SF9">
    <property type="entry name" value="DIGUANYLATE CYCLASE DGCM-RELATED"/>
    <property type="match status" value="1"/>
</dbReference>
<dbReference type="GO" id="GO:0005886">
    <property type="term" value="C:plasma membrane"/>
    <property type="evidence" value="ECO:0007669"/>
    <property type="project" value="TreeGrafter"/>
</dbReference>
<evidence type="ECO:0000256" key="1">
    <source>
        <dbReference type="ARBA" id="ARBA00001946"/>
    </source>
</evidence>
<gene>
    <name evidence="6" type="ORF">CRN52_04700</name>
</gene>
<dbReference type="RefSeq" id="WP_103199889.1">
    <property type="nucleotide sequence ID" value="NZ_PDGH01000051.1"/>
</dbReference>
<dbReference type="Proteomes" id="UP000237466">
    <property type="component" value="Unassembled WGS sequence"/>
</dbReference>
<dbReference type="EMBL" id="PDGH01000051">
    <property type="protein sequence ID" value="POB49261.1"/>
    <property type="molecule type" value="Genomic_DNA"/>
</dbReference>
<dbReference type="SMART" id="SM00091">
    <property type="entry name" value="PAS"/>
    <property type="match status" value="1"/>
</dbReference>